<gene>
    <name evidence="2" type="ORF">MONBRDRAFT_33832</name>
</gene>
<reference evidence="2 3" key="1">
    <citation type="journal article" date="2008" name="Nature">
        <title>The genome of the choanoflagellate Monosiga brevicollis and the origin of metazoans.</title>
        <authorList>
            <consortium name="JGI Sequencing"/>
            <person name="King N."/>
            <person name="Westbrook M.J."/>
            <person name="Young S.L."/>
            <person name="Kuo A."/>
            <person name="Abedin M."/>
            <person name="Chapman J."/>
            <person name="Fairclough S."/>
            <person name="Hellsten U."/>
            <person name="Isogai Y."/>
            <person name="Letunic I."/>
            <person name="Marr M."/>
            <person name="Pincus D."/>
            <person name="Putnam N."/>
            <person name="Rokas A."/>
            <person name="Wright K.J."/>
            <person name="Zuzow R."/>
            <person name="Dirks W."/>
            <person name="Good M."/>
            <person name="Goodstein D."/>
            <person name="Lemons D."/>
            <person name="Li W."/>
            <person name="Lyons J.B."/>
            <person name="Morris A."/>
            <person name="Nichols S."/>
            <person name="Richter D.J."/>
            <person name="Salamov A."/>
            <person name="Bork P."/>
            <person name="Lim W.A."/>
            <person name="Manning G."/>
            <person name="Miller W.T."/>
            <person name="McGinnis W."/>
            <person name="Shapiro H."/>
            <person name="Tjian R."/>
            <person name="Grigoriev I.V."/>
            <person name="Rokhsar D."/>
        </authorList>
    </citation>
    <scope>NUCLEOTIDE SEQUENCE [LARGE SCALE GENOMIC DNA]</scope>
    <source>
        <strain evidence="3">MX1 / ATCC 50154</strain>
    </source>
</reference>
<evidence type="ECO:0008006" key="4">
    <source>
        <dbReference type="Google" id="ProtNLM"/>
    </source>
</evidence>
<sequence length="714" mass="79539">MSSRAVRRLLQQREQEAWANLAREVDEASEDEQSQDETASSPLPRAKPKPNLFAALNAGSESDDSEPDNGSTPEANKQTATTPAPTTSKSKKKKKNKNKKKNKKNDAAGKNDEQATSLNDAAEPPLDDVDAAIAELQADLGSKWATRGADDDLDSAPKLRQNLLDIDTRLLDADAELRRKFHMGRQTQAPRRGRTVRSSMVHPKDNWPRMQRTGLAMVLAPDEQEDGQRLFQLQHSPAYQEVQLRFLRAVRTMDPNAISAVLQHHPYHIDSLLQLSEVCAMGGDVATAADLVERAIYCLQAAFHPTFKPAAGQCRMTYRTYHNRALFLALFRHIGYVRNRGCYRAALELTRFLFSLDPTDDPLGALLIMDQMALAAGENDLLVQMMEEWHWERHLESLPNFAFSAALAAWLAAQDLAEGDQRRALLEEQAETRLLDALLRFPEVVPLMATQSGANFRPEVLQHRHFKLPLSLNSSEKNIRLLVTLYLERCLDFWKPEPVIRWLHESALRLTQRLEAEPELQATAVTHAEGRKTNYPFLPFNIQRHVLISNVSSAMALLPASATAEAVLAYDPLPPTGPGTENPYTAVLNSRVREEYDGGILEAFFQSLMPNFNRAAQAAEAEQRGRQLPADMEAGNLHQRAAEWLRSMPSLANLFGRQDGDEGEIANDDEMAAANLYLDEEEEEAVMAALAAEATANAGIQRAPDANDSGRRQG</sequence>
<dbReference type="eggNOG" id="KOG2422">
    <property type="taxonomic scope" value="Eukaryota"/>
</dbReference>
<dbReference type="RefSeq" id="XP_001748825.1">
    <property type="nucleotide sequence ID" value="XM_001748773.1"/>
</dbReference>
<dbReference type="PANTHER" id="PTHR22684:SF0">
    <property type="entry name" value="RIBOSOME QUALITY CONTROL COMPLEX SUBUNIT TCF25"/>
    <property type="match status" value="1"/>
</dbReference>
<evidence type="ECO:0000256" key="1">
    <source>
        <dbReference type="SAM" id="MobiDB-lite"/>
    </source>
</evidence>
<dbReference type="InterPro" id="IPR006994">
    <property type="entry name" value="TCF25/Rqc1"/>
</dbReference>
<dbReference type="GO" id="GO:1990112">
    <property type="term" value="C:RQC complex"/>
    <property type="evidence" value="ECO:0000318"/>
    <property type="project" value="GO_Central"/>
</dbReference>
<evidence type="ECO:0000313" key="3">
    <source>
        <dbReference type="Proteomes" id="UP000001357"/>
    </source>
</evidence>
<feature type="compositionally biased region" description="Low complexity" evidence="1">
    <location>
        <begin position="75"/>
        <end position="88"/>
    </location>
</feature>
<proteinExistence type="predicted"/>
<dbReference type="GeneID" id="5894040"/>
<dbReference type="EMBL" id="CH991566">
    <property type="protein sequence ID" value="EDQ86435.1"/>
    <property type="molecule type" value="Genomic_DNA"/>
</dbReference>
<dbReference type="OMA" id="IWGKMPP"/>
<name>A9V7U0_MONBE</name>
<dbReference type="Pfam" id="PF04910">
    <property type="entry name" value="Tcf25"/>
    <property type="match status" value="1"/>
</dbReference>
<dbReference type="STRING" id="81824.A9V7U0"/>
<organism evidence="2 3">
    <name type="scientific">Monosiga brevicollis</name>
    <name type="common">Choanoflagellate</name>
    <dbReference type="NCBI Taxonomy" id="81824"/>
    <lineage>
        <taxon>Eukaryota</taxon>
        <taxon>Choanoflagellata</taxon>
        <taxon>Craspedida</taxon>
        <taxon>Salpingoecidae</taxon>
        <taxon>Monosiga</taxon>
    </lineage>
</organism>
<dbReference type="AlphaFoldDB" id="A9V7U0"/>
<protein>
    <recommendedName>
        <fullName evidence="4">Transcription factor 25</fullName>
    </recommendedName>
</protein>
<evidence type="ECO:0000313" key="2">
    <source>
        <dbReference type="EMBL" id="EDQ86435.1"/>
    </source>
</evidence>
<dbReference type="Proteomes" id="UP000001357">
    <property type="component" value="Unassembled WGS sequence"/>
</dbReference>
<keyword evidence="3" id="KW-1185">Reference proteome</keyword>
<accession>A9V7U0</accession>
<feature type="region of interest" description="Disordered" evidence="1">
    <location>
        <begin position="185"/>
        <end position="207"/>
    </location>
</feature>
<feature type="compositionally biased region" description="Basic residues" evidence="1">
    <location>
        <begin position="89"/>
        <end position="103"/>
    </location>
</feature>
<dbReference type="KEGG" id="mbr:MONBRDRAFT_33832"/>
<dbReference type="PANTHER" id="PTHR22684">
    <property type="entry name" value="NULP1-RELATED"/>
    <property type="match status" value="1"/>
</dbReference>
<dbReference type="InParanoid" id="A9V7U0"/>
<dbReference type="FunCoup" id="A9V7U0">
    <property type="interactions" value="1398"/>
</dbReference>
<feature type="compositionally biased region" description="Basic and acidic residues" evidence="1">
    <location>
        <begin position="104"/>
        <end position="113"/>
    </location>
</feature>
<feature type="region of interest" description="Disordered" evidence="1">
    <location>
        <begin position="21"/>
        <end position="124"/>
    </location>
</feature>